<dbReference type="RefSeq" id="WP_020963965.1">
    <property type="nucleotide sequence ID" value="NZ_CP045670.1"/>
</dbReference>
<dbReference type="GeneID" id="301088898"/>
<organism evidence="1 2">
    <name type="scientific">Treponema pedis</name>
    <dbReference type="NCBI Taxonomy" id="409322"/>
    <lineage>
        <taxon>Bacteria</taxon>
        <taxon>Pseudomonadati</taxon>
        <taxon>Spirochaetota</taxon>
        <taxon>Spirochaetia</taxon>
        <taxon>Spirochaetales</taxon>
        <taxon>Treponemataceae</taxon>
        <taxon>Treponema</taxon>
    </lineage>
</organism>
<dbReference type="EMBL" id="CP061839">
    <property type="protein sequence ID" value="QOW61679.1"/>
    <property type="molecule type" value="Genomic_DNA"/>
</dbReference>
<name>A0A7S6WQV0_9SPIR</name>
<gene>
    <name evidence="1" type="ORF">IFE08_04705</name>
</gene>
<sequence length="74" mass="8079">MKCKYCNKDVKPVGNNLETVNGVYCEANTTHKHALLSDGVHCVFCGRETKKLGDRIVTSYGVRCPASPSGKHVL</sequence>
<dbReference type="Proteomes" id="UP000593915">
    <property type="component" value="Chromosome"/>
</dbReference>
<reference evidence="1 2" key="1">
    <citation type="submission" date="2020-09" db="EMBL/GenBank/DDBJ databases">
        <title>Characterization of Treponema spp. from bovine digital dermatitis in Korea.</title>
        <authorList>
            <person name="Espiritu H.M."/>
            <person name="Cho Y.I."/>
            <person name="Mamuad L."/>
        </authorList>
    </citation>
    <scope>NUCLEOTIDE SEQUENCE [LARGE SCALE GENOMIC DNA]</scope>
    <source>
        <strain evidence="1 2">KS1</strain>
    </source>
</reference>
<proteinExistence type="predicted"/>
<accession>A0A7S6WQV0</accession>
<evidence type="ECO:0000313" key="2">
    <source>
        <dbReference type="Proteomes" id="UP000593915"/>
    </source>
</evidence>
<dbReference type="AlphaFoldDB" id="A0A7S6WQV0"/>
<evidence type="ECO:0000313" key="1">
    <source>
        <dbReference type="EMBL" id="QOW61679.1"/>
    </source>
</evidence>
<protein>
    <submittedName>
        <fullName evidence="1">Uncharacterized protein</fullName>
    </submittedName>
</protein>